<dbReference type="GO" id="GO:0003677">
    <property type="term" value="F:DNA binding"/>
    <property type="evidence" value="ECO:0007669"/>
    <property type="project" value="InterPro"/>
</dbReference>
<dbReference type="GO" id="GO:0008270">
    <property type="term" value="F:zinc ion binding"/>
    <property type="evidence" value="ECO:0007669"/>
    <property type="project" value="InterPro"/>
</dbReference>
<dbReference type="OMA" id="NIPLCRC"/>
<dbReference type="InterPro" id="IPR050815">
    <property type="entry name" value="TF_fung"/>
</dbReference>
<keyword evidence="4" id="KW-0804">Transcription</keyword>
<proteinExistence type="predicted"/>
<evidence type="ECO:0000313" key="8">
    <source>
        <dbReference type="Proteomes" id="UP000028524"/>
    </source>
</evidence>
<evidence type="ECO:0000256" key="2">
    <source>
        <dbReference type="ARBA" id="ARBA00022723"/>
    </source>
</evidence>
<keyword evidence="8" id="KW-1185">Reference proteome</keyword>
<evidence type="ECO:0000256" key="4">
    <source>
        <dbReference type="ARBA" id="ARBA00023163"/>
    </source>
</evidence>
<dbReference type="InterPro" id="IPR036864">
    <property type="entry name" value="Zn2-C6_fun-type_DNA-bd_sf"/>
</dbReference>
<dbReference type="PROSITE" id="PS00463">
    <property type="entry name" value="ZN2_CY6_FUNGAL_1"/>
    <property type="match status" value="1"/>
</dbReference>
<dbReference type="PANTHER" id="PTHR47338">
    <property type="entry name" value="ZN(II)2CYS6 TRANSCRIPTION FACTOR (EUROFUNG)-RELATED"/>
    <property type="match status" value="1"/>
</dbReference>
<dbReference type="Proteomes" id="UP000028524">
    <property type="component" value="Unassembled WGS sequence"/>
</dbReference>
<evidence type="ECO:0000256" key="5">
    <source>
        <dbReference type="ARBA" id="ARBA00023242"/>
    </source>
</evidence>
<name>A0A084QKW8_STAC4</name>
<dbReference type="CDD" id="cd00067">
    <property type="entry name" value="GAL4"/>
    <property type="match status" value="1"/>
</dbReference>
<dbReference type="InterPro" id="IPR007219">
    <property type="entry name" value="XnlR_reg_dom"/>
</dbReference>
<sequence>MCSRRSAIFVTAARASSVKSISGATRLATANGLSFVKSAVVPSREALHDTSVAPEPRRGRACDACHANKTKCDGGVQCSLCAKRRIECSFTRGGPTPSTESAASTTLQHVVSLRNGPRPAQVHSVTLQYQSSTESTSSISSNQSMPTLHGFQHDFDAMKRLQQKDIQDAAADGLKIIIEALHASHSATSTTSLPRASAAVKKWVSDCIHSYFFHFHDRWAILHAPIFDEMTDNFSILATVCIVGSWFSSAGATRGLIAEAHDVLVKQLVEELVRVTLKPRERWPLQTYQAALLNIAFAVETGREALLPRARLLNNLLITALRGDDALNSESAEHQRLQHYPGEYQPYIISISESWKRLAINTFKVDTYLALLAGELPILQLDEINYSLTSTHAFFNAFGLDILYRRFPAEPIDRSLYKICDLATMAAQQSMPSLVLIEDLQYGLLGILKDIGLLTQTQRSRGPIAQPSNTHKEILANQLILFKDHLDRIVSTLTTFGFQTPGGELLLAAYSGKEEPSHQNWQELVAARIWTLIFLTTITYHVLNIHLYADMHMIKHFAIEHTNLAHQGTTASPQQHRRSSQIHEWAHSRDARNAVLHAISALRVCEKAISLAATSNVSPDPFALAALSSSAAVVWAWTTREKSQCNCAQSQHSVDFGSGPLSAQKRPEIDEWLRNGGPINVQGIPLCKDSERAWLSRFTMAMDRGGRAWDGNGALWRALKARVR</sequence>
<dbReference type="GO" id="GO:0005634">
    <property type="term" value="C:nucleus"/>
    <property type="evidence" value="ECO:0007669"/>
    <property type="project" value="UniProtKB-SubCell"/>
</dbReference>
<dbReference type="GO" id="GO:0000981">
    <property type="term" value="F:DNA-binding transcription factor activity, RNA polymerase II-specific"/>
    <property type="evidence" value="ECO:0007669"/>
    <property type="project" value="InterPro"/>
</dbReference>
<accession>A0A084QKW8</accession>
<dbReference type="PROSITE" id="PS50048">
    <property type="entry name" value="ZN2_CY6_FUNGAL_2"/>
    <property type="match status" value="1"/>
</dbReference>
<dbReference type="AlphaFoldDB" id="A0A084QKW8"/>
<dbReference type="SUPFAM" id="SSF57701">
    <property type="entry name" value="Zn2/Cys6 DNA-binding domain"/>
    <property type="match status" value="1"/>
</dbReference>
<dbReference type="Pfam" id="PF00172">
    <property type="entry name" value="Zn_clus"/>
    <property type="match status" value="1"/>
</dbReference>
<dbReference type="InParanoid" id="A0A084QKW8"/>
<reference evidence="7 8" key="1">
    <citation type="journal article" date="2014" name="BMC Genomics">
        <title>Comparative genome sequencing reveals chemotype-specific gene clusters in the toxigenic black mold Stachybotrys.</title>
        <authorList>
            <person name="Semeiks J."/>
            <person name="Borek D."/>
            <person name="Otwinowski Z."/>
            <person name="Grishin N.V."/>
        </authorList>
    </citation>
    <scope>NUCLEOTIDE SEQUENCE [LARGE SCALE GENOMIC DNA]</scope>
    <source>
        <strain evidence="7 8">IBT 40285</strain>
    </source>
</reference>
<evidence type="ECO:0000256" key="1">
    <source>
        <dbReference type="ARBA" id="ARBA00004123"/>
    </source>
</evidence>
<dbReference type="InterPro" id="IPR001138">
    <property type="entry name" value="Zn2Cys6_DnaBD"/>
</dbReference>
<evidence type="ECO:0000313" key="7">
    <source>
        <dbReference type="EMBL" id="KFA64603.1"/>
    </source>
</evidence>
<keyword evidence="5" id="KW-0539">Nucleus</keyword>
<evidence type="ECO:0000256" key="3">
    <source>
        <dbReference type="ARBA" id="ARBA00023015"/>
    </source>
</evidence>
<dbReference type="EMBL" id="KL660665">
    <property type="protein sequence ID" value="KFA64603.1"/>
    <property type="molecule type" value="Genomic_DNA"/>
</dbReference>
<evidence type="ECO:0000259" key="6">
    <source>
        <dbReference type="PROSITE" id="PS50048"/>
    </source>
</evidence>
<dbReference type="Gene3D" id="4.10.240.10">
    <property type="entry name" value="Zn(2)-C6 fungal-type DNA-binding domain"/>
    <property type="match status" value="1"/>
</dbReference>
<dbReference type="OrthoDB" id="654211at2759"/>
<dbReference type="STRING" id="1283841.A0A084QKW8"/>
<feature type="domain" description="Zn(2)-C6 fungal-type" evidence="6">
    <location>
        <begin position="61"/>
        <end position="90"/>
    </location>
</feature>
<dbReference type="GO" id="GO:0006351">
    <property type="term" value="P:DNA-templated transcription"/>
    <property type="evidence" value="ECO:0007669"/>
    <property type="project" value="InterPro"/>
</dbReference>
<dbReference type="SMART" id="SM00066">
    <property type="entry name" value="GAL4"/>
    <property type="match status" value="1"/>
</dbReference>
<keyword evidence="3" id="KW-0805">Transcription regulation</keyword>
<dbReference type="PANTHER" id="PTHR47338:SF5">
    <property type="entry name" value="ZN(II)2CYS6 TRANSCRIPTION FACTOR (EUROFUNG)"/>
    <property type="match status" value="1"/>
</dbReference>
<gene>
    <name evidence="7" type="ORF">S40285_03971</name>
</gene>
<protein>
    <recommendedName>
        <fullName evidence="6">Zn(2)-C6 fungal-type domain-containing protein</fullName>
    </recommendedName>
</protein>
<dbReference type="Pfam" id="PF04082">
    <property type="entry name" value="Fungal_trans"/>
    <property type="match status" value="1"/>
</dbReference>
<dbReference type="HOGENOM" id="CLU_026865_0_0_1"/>
<organism evidence="7 8">
    <name type="scientific">Stachybotrys chlorohalonatus (strain IBT 40285)</name>
    <dbReference type="NCBI Taxonomy" id="1283841"/>
    <lineage>
        <taxon>Eukaryota</taxon>
        <taxon>Fungi</taxon>
        <taxon>Dikarya</taxon>
        <taxon>Ascomycota</taxon>
        <taxon>Pezizomycotina</taxon>
        <taxon>Sordariomycetes</taxon>
        <taxon>Hypocreomycetidae</taxon>
        <taxon>Hypocreales</taxon>
        <taxon>Stachybotryaceae</taxon>
        <taxon>Stachybotrys</taxon>
    </lineage>
</organism>
<keyword evidence="2" id="KW-0479">Metal-binding</keyword>
<comment type="subcellular location">
    <subcellularLocation>
        <location evidence="1">Nucleus</location>
    </subcellularLocation>
</comment>